<dbReference type="GeneID" id="25412318"/>
<feature type="region of interest" description="Disordered" evidence="1">
    <location>
        <begin position="399"/>
        <end position="539"/>
    </location>
</feature>
<feature type="transmembrane region" description="Helical" evidence="2">
    <location>
        <begin position="637"/>
        <end position="661"/>
    </location>
</feature>
<dbReference type="STRING" id="1043004.A0A074W8M8"/>
<gene>
    <name evidence="3" type="ORF">M436DRAFT_56447</name>
</gene>
<sequence>MSHYDDASNFSDLSSLDGSDDFGRKLLQHTKDAQRISALTQSHAFSKAKPLPRAALSLDNLERNNFHNPPSHQPDHHPASLSESTASDPPLNLPTSWGRKGRPNHAWMRNIHDQSQTNVQSSPNIDWAGAANDSLYSSAHVSPPQRRAHTLERQAVVEQHESYIDHWDPDRDFSAASLLESTPAVPSRSRLTIDQIREREIQTYEARASSSARRQPRQQSTIETQSRNCRDTYAGSSSAQGSKAVISNKENMSLAPRQSARALYKTVETSGTMPTITPRPPQRKTDSLALLKRLSRTPSASPSPTSAKDTIPANNPPRQDTAWSDKYPKQPTRSLFRGDSPQVPEVVRSPELVFVEQGDSSQAPEVVEIPGPAPEEPLVTPGRPVERQLPAKTPVVMGAWVDTPQTARQSSNSARSQADRQTSESLEPITENSHHRSISEPNLPTSALDAILTDVRNGKRREDDDPTLGDSTIASLEGVMAPSADNTLRLDLPEVPSVQPPSSKTKDKQETVGTETSKKEPGQESDSKDIVPTSQTDTDLRKRWSAFGGLKNGLGGTSAASKPKLQTNDNRALDEAIASASRGPTSRQGDTRNAHQHVAGTQCVQCGRPTSVLRAAWNEYWSWYFRRDARAPLGFRLTWLGLACIVFWTWLVTELLLSSIFSPPRYATKMRGYGVDPHAPRFPYVLPTLALRPFAPLISPLVSSAAWLWKTVWGQPKYKYYPASPGAWGSAARVKIGPPSPRSAYYTSHNIVDDVRWTEQQTVGQAWQTNEETQRNVWSTWETDGDASMLEDEVVI</sequence>
<evidence type="ECO:0000313" key="4">
    <source>
        <dbReference type="Proteomes" id="UP000027730"/>
    </source>
</evidence>
<accession>A0A074W8M8</accession>
<keyword evidence="4" id="KW-1185">Reference proteome</keyword>
<dbReference type="HOGENOM" id="CLU_355623_0_0_1"/>
<keyword evidence="2" id="KW-0812">Transmembrane</keyword>
<protein>
    <submittedName>
        <fullName evidence="3">Uncharacterized protein</fullName>
    </submittedName>
</protein>
<feature type="region of interest" description="Disordered" evidence="1">
    <location>
        <begin position="357"/>
        <end position="385"/>
    </location>
</feature>
<feature type="region of interest" description="Disordered" evidence="1">
    <location>
        <begin position="62"/>
        <end position="104"/>
    </location>
</feature>
<organism evidence="3 4">
    <name type="scientific">Aureobasidium namibiae CBS 147.97</name>
    <dbReference type="NCBI Taxonomy" id="1043004"/>
    <lineage>
        <taxon>Eukaryota</taxon>
        <taxon>Fungi</taxon>
        <taxon>Dikarya</taxon>
        <taxon>Ascomycota</taxon>
        <taxon>Pezizomycotina</taxon>
        <taxon>Dothideomycetes</taxon>
        <taxon>Dothideomycetidae</taxon>
        <taxon>Dothideales</taxon>
        <taxon>Saccotheciaceae</taxon>
        <taxon>Aureobasidium</taxon>
    </lineage>
</organism>
<keyword evidence="2" id="KW-0472">Membrane</keyword>
<reference evidence="3 4" key="1">
    <citation type="journal article" date="2014" name="BMC Genomics">
        <title>Genome sequencing of four Aureobasidium pullulans varieties: biotechnological potential, stress tolerance, and description of new species.</title>
        <authorList>
            <person name="Gostin Ar C."/>
            <person name="Ohm R.A."/>
            <person name="Kogej T."/>
            <person name="Sonjak S."/>
            <person name="Turk M."/>
            <person name="Zajc J."/>
            <person name="Zalar P."/>
            <person name="Grube M."/>
            <person name="Sun H."/>
            <person name="Han J."/>
            <person name="Sharma A."/>
            <person name="Chiniquy J."/>
            <person name="Ngan C.Y."/>
            <person name="Lipzen A."/>
            <person name="Barry K."/>
            <person name="Grigoriev I.V."/>
            <person name="Gunde-Cimerman N."/>
        </authorList>
    </citation>
    <scope>NUCLEOTIDE SEQUENCE [LARGE SCALE GENOMIC DNA]</scope>
    <source>
        <strain evidence="3 4">CBS 147.97</strain>
    </source>
</reference>
<feature type="compositionally biased region" description="Basic and acidic residues" evidence="1">
    <location>
        <begin position="504"/>
        <end position="529"/>
    </location>
</feature>
<dbReference type="EMBL" id="KL584722">
    <property type="protein sequence ID" value="KEQ69228.1"/>
    <property type="molecule type" value="Genomic_DNA"/>
</dbReference>
<keyword evidence="2" id="KW-1133">Transmembrane helix</keyword>
<dbReference type="Proteomes" id="UP000027730">
    <property type="component" value="Unassembled WGS sequence"/>
</dbReference>
<proteinExistence type="predicted"/>
<feature type="compositionally biased region" description="Low complexity" evidence="1">
    <location>
        <begin position="407"/>
        <end position="416"/>
    </location>
</feature>
<dbReference type="RefSeq" id="XP_013423472.1">
    <property type="nucleotide sequence ID" value="XM_013568018.1"/>
</dbReference>
<feature type="compositionally biased region" description="Low complexity" evidence="1">
    <location>
        <begin position="206"/>
        <end position="220"/>
    </location>
</feature>
<name>A0A074W8M8_9PEZI</name>
<feature type="region of interest" description="Disordered" evidence="1">
    <location>
        <begin position="204"/>
        <end position="258"/>
    </location>
</feature>
<evidence type="ECO:0000256" key="2">
    <source>
        <dbReference type="SAM" id="Phobius"/>
    </source>
</evidence>
<evidence type="ECO:0000313" key="3">
    <source>
        <dbReference type="EMBL" id="KEQ69228.1"/>
    </source>
</evidence>
<feature type="compositionally biased region" description="Polar residues" evidence="1">
    <location>
        <begin position="312"/>
        <end position="322"/>
    </location>
</feature>
<dbReference type="AlphaFoldDB" id="A0A074W8M8"/>
<feature type="compositionally biased region" description="Low complexity" evidence="1">
    <location>
        <begin position="297"/>
        <end position="307"/>
    </location>
</feature>
<evidence type="ECO:0000256" key="1">
    <source>
        <dbReference type="SAM" id="MobiDB-lite"/>
    </source>
</evidence>
<feature type="region of interest" description="Disordered" evidence="1">
    <location>
        <begin position="295"/>
        <end position="342"/>
    </location>
</feature>
<feature type="region of interest" description="Disordered" evidence="1">
    <location>
        <begin position="1"/>
        <end position="23"/>
    </location>
</feature>
<dbReference type="OrthoDB" id="3439035at2759"/>